<dbReference type="InterPro" id="IPR025110">
    <property type="entry name" value="AMP-bd_C"/>
</dbReference>
<protein>
    <submittedName>
        <fullName evidence="3">AMP-dependent synthetase</fullName>
    </submittedName>
</protein>
<organism evidence="3 4">
    <name type="scientific">Halomonas heilongjiangensis</name>
    <dbReference type="NCBI Taxonomy" id="1387883"/>
    <lineage>
        <taxon>Bacteria</taxon>
        <taxon>Pseudomonadati</taxon>
        <taxon>Pseudomonadota</taxon>
        <taxon>Gammaproteobacteria</taxon>
        <taxon>Oceanospirillales</taxon>
        <taxon>Halomonadaceae</taxon>
        <taxon>Halomonas</taxon>
    </lineage>
</organism>
<proteinExistence type="predicted"/>
<dbReference type="Gene3D" id="3.40.50.12780">
    <property type="entry name" value="N-terminal domain of ligase-like"/>
    <property type="match status" value="1"/>
</dbReference>
<dbReference type="GO" id="GO:0016878">
    <property type="term" value="F:acid-thiol ligase activity"/>
    <property type="evidence" value="ECO:0007669"/>
    <property type="project" value="UniProtKB-ARBA"/>
</dbReference>
<name>A0A2N7TFY3_9GAMM</name>
<feature type="domain" description="AMP-binding enzyme C-terminal" evidence="2">
    <location>
        <begin position="457"/>
        <end position="534"/>
    </location>
</feature>
<evidence type="ECO:0000259" key="2">
    <source>
        <dbReference type="Pfam" id="PF13193"/>
    </source>
</evidence>
<dbReference type="Pfam" id="PF00501">
    <property type="entry name" value="AMP-binding"/>
    <property type="match status" value="1"/>
</dbReference>
<keyword evidence="4" id="KW-1185">Reference proteome</keyword>
<dbReference type="RefSeq" id="WP_102629742.1">
    <property type="nucleotide sequence ID" value="NZ_PDOH01000049.1"/>
</dbReference>
<dbReference type="OrthoDB" id="9803968at2"/>
<dbReference type="PANTHER" id="PTHR43767">
    <property type="entry name" value="LONG-CHAIN-FATTY-ACID--COA LIGASE"/>
    <property type="match status" value="1"/>
</dbReference>
<sequence length="559" mass="61947">MTYQPQYPIAGVVYPPAADIERWHEAGALTAETLADGFRATARRHAERPAILWLDGQYRYAELDAMTDRVAHGLLTLGLKPLDRVIFQLTNKPETLIVFLACWKAGIIPICTLAAHREAEIGYLAAFGGAKAHFIESDETRFDFHAFARKMQGEVPGLELIVSTRGTPREGAVDLAALMASDPDEARAALEAVPQDPWQVAAFQLSGGTTGVPKIIPRIHAEYLYNMRQVWTFKGWNTSDRLFIPMPFAHNLNMGCGWGPFLMNGGTVIATPRVDQEAMREVHNVLRPTIMGAAKPIIMRMKAEIAQGHLPTETLREIFSTDAAEIVTRTMGVEGHHIFGMTEGTIMFTRRGDSETIRFGTCGRPISEHDEVRLLEPGTEDEVAEGQIGELAVRGPYTIRGYYHAPERNAEAFTRDGFYRSGDLMRRHRIDGQDYYSFEGRIKDVVDRAGEKVNCEEVERAVMAHPAFTDVAVVGMPSPTHGERICLYAVAEPGETPPSVEELGAFLKQAGLAVFKWPERIELIDALPLTKVGKLDKAILRQRIETTLNAEDAAAPENT</sequence>
<gene>
    <name evidence="3" type="ORF">C1H66_20570</name>
</gene>
<dbReference type="Gene3D" id="3.30.300.30">
    <property type="match status" value="1"/>
</dbReference>
<evidence type="ECO:0000313" key="3">
    <source>
        <dbReference type="EMBL" id="PMR67080.1"/>
    </source>
</evidence>
<feature type="domain" description="AMP-dependent synthetase/ligase" evidence="1">
    <location>
        <begin position="38"/>
        <end position="403"/>
    </location>
</feature>
<dbReference type="PROSITE" id="PS00455">
    <property type="entry name" value="AMP_BINDING"/>
    <property type="match status" value="1"/>
</dbReference>
<dbReference type="InterPro" id="IPR020845">
    <property type="entry name" value="AMP-binding_CS"/>
</dbReference>
<dbReference type="AlphaFoldDB" id="A0A2N7TFY3"/>
<evidence type="ECO:0000259" key="1">
    <source>
        <dbReference type="Pfam" id="PF00501"/>
    </source>
</evidence>
<dbReference type="Pfam" id="PF13193">
    <property type="entry name" value="AMP-binding_C"/>
    <property type="match status" value="1"/>
</dbReference>
<reference evidence="3 4" key="1">
    <citation type="submission" date="2018-01" db="EMBL/GenBank/DDBJ databases">
        <title>Halomonas endophytica sp. nov., isolated from storage liquid in the stems of Populus euphratica.</title>
        <authorList>
            <person name="Chen C."/>
        </authorList>
    </citation>
    <scope>NUCLEOTIDE SEQUENCE [LARGE SCALE GENOMIC DNA]</scope>
    <source>
        <strain evidence="3 4">DSM 26881</strain>
    </source>
</reference>
<dbReference type="InterPro" id="IPR000873">
    <property type="entry name" value="AMP-dep_synth/lig_dom"/>
</dbReference>
<accession>A0A2N7TFY3</accession>
<evidence type="ECO:0000313" key="4">
    <source>
        <dbReference type="Proteomes" id="UP000235346"/>
    </source>
</evidence>
<dbReference type="InterPro" id="IPR045851">
    <property type="entry name" value="AMP-bd_C_sf"/>
</dbReference>
<dbReference type="PANTHER" id="PTHR43767:SF1">
    <property type="entry name" value="NONRIBOSOMAL PEPTIDE SYNTHASE PES1 (EUROFUNG)-RELATED"/>
    <property type="match status" value="1"/>
</dbReference>
<dbReference type="EMBL" id="PNRE01000100">
    <property type="protein sequence ID" value="PMR67080.1"/>
    <property type="molecule type" value="Genomic_DNA"/>
</dbReference>
<dbReference type="Proteomes" id="UP000235346">
    <property type="component" value="Unassembled WGS sequence"/>
</dbReference>
<dbReference type="InterPro" id="IPR050237">
    <property type="entry name" value="ATP-dep_AMP-bd_enzyme"/>
</dbReference>
<comment type="caution">
    <text evidence="3">The sequence shown here is derived from an EMBL/GenBank/DDBJ whole genome shotgun (WGS) entry which is preliminary data.</text>
</comment>
<dbReference type="InterPro" id="IPR042099">
    <property type="entry name" value="ANL_N_sf"/>
</dbReference>
<dbReference type="SUPFAM" id="SSF56801">
    <property type="entry name" value="Acetyl-CoA synthetase-like"/>
    <property type="match status" value="1"/>
</dbReference>